<reference evidence="2" key="1">
    <citation type="submission" date="2011-08" db="EMBL/GenBank/DDBJ databases">
        <authorList>
            <person name="Rombauts S."/>
        </authorList>
    </citation>
    <scope>NUCLEOTIDE SEQUENCE</scope>
    <source>
        <strain evidence="2">London</strain>
    </source>
</reference>
<evidence type="ECO:0000313" key="2">
    <source>
        <dbReference type="Proteomes" id="UP000015104"/>
    </source>
</evidence>
<proteinExistence type="predicted"/>
<evidence type="ECO:0000313" key="1">
    <source>
        <dbReference type="EnsemblMetazoa" id="tetur14g03560.1"/>
    </source>
</evidence>
<dbReference type="EnsemblMetazoa" id="tetur14g03560.1">
    <property type="protein sequence ID" value="tetur14g03560.1"/>
    <property type="gene ID" value="tetur14g03560"/>
</dbReference>
<sequence length="134" mass="14907">MLINDNNCVQAQRPFERFCRTTGCDNRTLQQVTDQCRRAYGSSIIRPESCGGGLTRYRCCESCLDIPCSSEPSRSVILDLCAREFGELNPGIQFGEISVSGNSCGIGVWTYQCCLTIGRIGWFASTDELGWTKR</sequence>
<dbReference type="EMBL" id="CAEY01000212">
    <property type="status" value="NOT_ANNOTATED_CDS"/>
    <property type="molecule type" value="Genomic_DNA"/>
</dbReference>
<dbReference type="Proteomes" id="UP000015104">
    <property type="component" value="Unassembled WGS sequence"/>
</dbReference>
<reference evidence="1" key="2">
    <citation type="submission" date="2015-06" db="UniProtKB">
        <authorList>
            <consortium name="EnsemblMetazoa"/>
        </authorList>
    </citation>
    <scope>IDENTIFICATION</scope>
</reference>
<keyword evidence="2" id="KW-1185">Reference proteome</keyword>
<dbReference type="AlphaFoldDB" id="T1KLT3"/>
<name>T1KLT3_TETUR</name>
<organism evidence="1 2">
    <name type="scientific">Tetranychus urticae</name>
    <name type="common">Two-spotted spider mite</name>
    <dbReference type="NCBI Taxonomy" id="32264"/>
    <lineage>
        <taxon>Eukaryota</taxon>
        <taxon>Metazoa</taxon>
        <taxon>Ecdysozoa</taxon>
        <taxon>Arthropoda</taxon>
        <taxon>Chelicerata</taxon>
        <taxon>Arachnida</taxon>
        <taxon>Acari</taxon>
        <taxon>Acariformes</taxon>
        <taxon>Trombidiformes</taxon>
        <taxon>Prostigmata</taxon>
        <taxon>Eleutherengona</taxon>
        <taxon>Raphignathae</taxon>
        <taxon>Tetranychoidea</taxon>
        <taxon>Tetranychidae</taxon>
        <taxon>Tetranychus</taxon>
    </lineage>
</organism>
<accession>T1KLT3</accession>
<protein>
    <submittedName>
        <fullName evidence="1">Uncharacterized protein</fullName>
    </submittedName>
</protein>
<dbReference type="HOGENOM" id="CLU_1898877_0_0_1"/>